<protein>
    <submittedName>
        <fullName evidence="1">Uncharacterized protein</fullName>
    </submittedName>
</protein>
<gene>
    <name evidence="1" type="ORF">AL072_13800</name>
</gene>
<reference evidence="2" key="1">
    <citation type="submission" date="2015-08" db="EMBL/GenBank/DDBJ databases">
        <title>Complete Genome Sequence of Azospirillum thiophilum BV-S.</title>
        <authorList>
            <person name="Fomenkov A."/>
            <person name="Vincze T."/>
            <person name="Grabovich M."/>
            <person name="Dubinina G."/>
            <person name="Orlova M."/>
            <person name="Belousova E."/>
            <person name="Roberts R.J."/>
        </authorList>
    </citation>
    <scope>NUCLEOTIDE SEQUENCE [LARGE SCALE GENOMIC DNA]</scope>
    <source>
        <strain evidence="2">BV-S</strain>
    </source>
</reference>
<evidence type="ECO:0000313" key="1">
    <source>
        <dbReference type="EMBL" id="ALG71809.1"/>
    </source>
</evidence>
<proteinExistence type="predicted"/>
<dbReference type="EMBL" id="CP012401">
    <property type="protein sequence ID" value="ALG71809.1"/>
    <property type="molecule type" value="Genomic_DNA"/>
</dbReference>
<reference evidence="1 2" key="2">
    <citation type="journal article" date="2016" name="Genome Announc.">
        <title>Complete Genome Sequence of a Strain of Azospirillum thiophilum Isolated from a Sulfide Spring.</title>
        <authorList>
            <person name="Fomenkov A."/>
            <person name="Vincze T."/>
            <person name="Grabovich M."/>
            <person name="Anton B.P."/>
            <person name="Dubinina G."/>
            <person name="Orlova M."/>
            <person name="Belousova E."/>
            <person name="Roberts R.J."/>
        </authorList>
    </citation>
    <scope>NUCLEOTIDE SEQUENCE [LARGE SCALE GENOMIC DNA]</scope>
    <source>
        <strain evidence="1 2">BV-S</strain>
    </source>
</reference>
<evidence type="ECO:0000313" key="2">
    <source>
        <dbReference type="Proteomes" id="UP000069935"/>
    </source>
</evidence>
<sequence length="129" mass="13726">MIDRASAGRISMLLEDAERCETRATLLEQRCGDSIAAGHDGLTIENAIEQLVRAARGRVVGEQPGRPASPITGIQADILHDADHGAAFAFVAHCADSTRCRLQSAPQPTLEAAYVAAVRSLTSMAVRRC</sequence>
<dbReference type="KEGG" id="ati:AL072_13800"/>
<name>A0AAC8VYH3_9PROT</name>
<accession>A0AAC8VYH3</accession>
<dbReference type="AlphaFoldDB" id="A0AAC8VYH3"/>
<dbReference type="Proteomes" id="UP000069935">
    <property type="component" value="Chromosome 1"/>
</dbReference>
<keyword evidence="2" id="KW-1185">Reference proteome</keyword>
<organism evidence="1 2">
    <name type="scientific">Azospirillum thiophilum</name>
    <dbReference type="NCBI Taxonomy" id="528244"/>
    <lineage>
        <taxon>Bacteria</taxon>
        <taxon>Pseudomonadati</taxon>
        <taxon>Pseudomonadota</taxon>
        <taxon>Alphaproteobacteria</taxon>
        <taxon>Rhodospirillales</taxon>
        <taxon>Azospirillaceae</taxon>
        <taxon>Azospirillum</taxon>
    </lineage>
</organism>